<accession>A0A5B7GIB9</accession>
<organism evidence="2 3">
    <name type="scientific">Portunus trituberculatus</name>
    <name type="common">Swimming crab</name>
    <name type="synonym">Neptunus trituberculatus</name>
    <dbReference type="NCBI Taxonomy" id="210409"/>
    <lineage>
        <taxon>Eukaryota</taxon>
        <taxon>Metazoa</taxon>
        <taxon>Ecdysozoa</taxon>
        <taxon>Arthropoda</taxon>
        <taxon>Crustacea</taxon>
        <taxon>Multicrustacea</taxon>
        <taxon>Malacostraca</taxon>
        <taxon>Eumalacostraca</taxon>
        <taxon>Eucarida</taxon>
        <taxon>Decapoda</taxon>
        <taxon>Pleocyemata</taxon>
        <taxon>Brachyura</taxon>
        <taxon>Eubrachyura</taxon>
        <taxon>Portunoidea</taxon>
        <taxon>Portunidae</taxon>
        <taxon>Portuninae</taxon>
        <taxon>Portunus</taxon>
    </lineage>
</organism>
<name>A0A5B7GIB9_PORTR</name>
<sequence>MTKGNCNPTSTALSQWHLSFNVDKCDVLHTENNNDRVNHSVNSSDLLNVNEKKDFRVPSTPPRRPHAPPTPWPPPFHTPPSRDLGRCDPRLGTLTLPPLHDHPRRK</sequence>
<protein>
    <submittedName>
        <fullName evidence="2">Uncharacterized protein</fullName>
    </submittedName>
</protein>
<dbReference type="EMBL" id="VSRR010014543">
    <property type="protein sequence ID" value="MPC57155.1"/>
    <property type="molecule type" value="Genomic_DNA"/>
</dbReference>
<dbReference type="Proteomes" id="UP000324222">
    <property type="component" value="Unassembled WGS sequence"/>
</dbReference>
<proteinExistence type="predicted"/>
<evidence type="ECO:0000313" key="3">
    <source>
        <dbReference type="Proteomes" id="UP000324222"/>
    </source>
</evidence>
<feature type="region of interest" description="Disordered" evidence="1">
    <location>
        <begin position="33"/>
        <end position="106"/>
    </location>
</feature>
<feature type="compositionally biased region" description="Pro residues" evidence="1">
    <location>
        <begin position="59"/>
        <end position="78"/>
    </location>
</feature>
<gene>
    <name evidence="2" type="ORF">E2C01_051129</name>
</gene>
<keyword evidence="3" id="KW-1185">Reference proteome</keyword>
<dbReference type="AlphaFoldDB" id="A0A5B7GIB9"/>
<evidence type="ECO:0000313" key="2">
    <source>
        <dbReference type="EMBL" id="MPC57155.1"/>
    </source>
</evidence>
<comment type="caution">
    <text evidence="2">The sequence shown here is derived from an EMBL/GenBank/DDBJ whole genome shotgun (WGS) entry which is preliminary data.</text>
</comment>
<reference evidence="2 3" key="1">
    <citation type="submission" date="2019-05" db="EMBL/GenBank/DDBJ databases">
        <title>Another draft genome of Portunus trituberculatus and its Hox gene families provides insights of decapod evolution.</title>
        <authorList>
            <person name="Jeong J.-H."/>
            <person name="Song I."/>
            <person name="Kim S."/>
            <person name="Choi T."/>
            <person name="Kim D."/>
            <person name="Ryu S."/>
            <person name="Kim W."/>
        </authorList>
    </citation>
    <scope>NUCLEOTIDE SEQUENCE [LARGE SCALE GENOMIC DNA]</scope>
    <source>
        <tissue evidence="2">Muscle</tissue>
    </source>
</reference>
<evidence type="ECO:0000256" key="1">
    <source>
        <dbReference type="SAM" id="MobiDB-lite"/>
    </source>
</evidence>